<keyword evidence="2 7" id="KW-0812">Transmembrane</keyword>
<dbReference type="GO" id="GO:0009252">
    <property type="term" value="P:peptidoglycan biosynthetic process"/>
    <property type="evidence" value="ECO:0007669"/>
    <property type="project" value="UniProtKB-UniRule"/>
</dbReference>
<dbReference type="RefSeq" id="WP_076754221.1">
    <property type="nucleotide sequence ID" value="NZ_CP023018.1"/>
</dbReference>
<keyword evidence="6 7" id="KW-0961">Cell wall biogenesis/degradation</keyword>
<dbReference type="CDD" id="cd08010">
    <property type="entry name" value="MltG_like"/>
    <property type="match status" value="1"/>
</dbReference>
<dbReference type="EMBL" id="FTPK01000001">
    <property type="protein sequence ID" value="SIT65780.1"/>
    <property type="molecule type" value="Genomic_DNA"/>
</dbReference>
<keyword evidence="1 7" id="KW-1003">Cell membrane</keyword>
<keyword evidence="7" id="KW-0997">Cell inner membrane</keyword>
<comment type="similarity">
    <text evidence="7">Belongs to the transglycosylase MltG family.</text>
</comment>
<evidence type="ECO:0000256" key="7">
    <source>
        <dbReference type="HAMAP-Rule" id="MF_02065"/>
    </source>
</evidence>
<evidence type="ECO:0000313" key="9">
    <source>
        <dbReference type="Proteomes" id="UP000223759"/>
    </source>
</evidence>
<dbReference type="PANTHER" id="PTHR30518">
    <property type="entry name" value="ENDOLYTIC MUREIN TRANSGLYCOSYLASE"/>
    <property type="match status" value="1"/>
</dbReference>
<dbReference type="GO" id="GO:0005886">
    <property type="term" value="C:plasma membrane"/>
    <property type="evidence" value="ECO:0007669"/>
    <property type="project" value="UniProtKB-UniRule"/>
</dbReference>
<dbReference type="HAMAP" id="MF_02065">
    <property type="entry name" value="MltG"/>
    <property type="match status" value="1"/>
</dbReference>
<protein>
    <recommendedName>
        <fullName evidence="7">Endolytic murein transglycosylase</fullName>
        <ecNumber evidence="7">4.2.2.29</ecNumber>
    </recommendedName>
    <alternativeName>
        <fullName evidence="7">Peptidoglycan lytic transglycosylase</fullName>
    </alternativeName>
    <alternativeName>
        <fullName evidence="7">Peptidoglycan polymerization terminase</fullName>
    </alternativeName>
</protein>
<dbReference type="EC" id="4.2.2.29" evidence="7"/>
<feature type="site" description="Important for catalytic activity" evidence="7">
    <location>
        <position position="214"/>
    </location>
</feature>
<sequence>MRRSWVLALVLPFLLGLALVVDYQRSLNRPLGLAEPMVYQVAPGTSLRRLAAELSQQDLLQRPRYWEFHARRSDLAARIRAGEFELLPEMTARDLLTLLTSGQMVQYSLTVPEGWTFRQLLVALHTHPYITVTLEDEEVAGIMNLLGMPDAHPEGWFFPDTYAFPRGTTDLEFLRRAHQRMQRALHEVWEERQPNLPLQSAYEALILASIIERETGRADERERVSAVFTERLRRGMRLQTDPTVIYGMEQFDGRIRRSDLRRDTPYNTYLHAGLPPTPIGLPGLASLRAAVNPADEEVLFFVSRGDGSHHFSKTYEEHRRAVIDYLLGGDASRYGR</sequence>
<dbReference type="PANTHER" id="PTHR30518:SF2">
    <property type="entry name" value="ENDOLYTIC MUREIN TRANSGLYCOSYLASE"/>
    <property type="match status" value="1"/>
</dbReference>
<dbReference type="Gene3D" id="3.30.1490.480">
    <property type="entry name" value="Endolytic murein transglycosylase"/>
    <property type="match status" value="1"/>
</dbReference>
<dbReference type="Proteomes" id="UP000223759">
    <property type="component" value="Unassembled WGS sequence"/>
</dbReference>
<dbReference type="NCBIfam" id="TIGR00247">
    <property type="entry name" value="endolytic transglycosylase MltG"/>
    <property type="match status" value="1"/>
</dbReference>
<comment type="function">
    <text evidence="7">Functions as a peptidoglycan terminase that cleaves nascent peptidoglycan strands endolytically to terminate their elongation.</text>
</comment>
<dbReference type="AlphaFoldDB" id="A0A1R3VMH0"/>
<name>A0A1R3VMH0_9GAMM</name>
<comment type="catalytic activity">
    <reaction evidence="7">
        <text>a peptidoglycan chain = a peptidoglycan chain with N-acetyl-1,6-anhydromuramyl-[peptide] at the reducing end + a peptidoglycan chain with N-acetylglucosamine at the non-reducing end.</text>
        <dbReference type="EC" id="4.2.2.29"/>
    </reaction>
</comment>
<evidence type="ECO:0000256" key="3">
    <source>
        <dbReference type="ARBA" id="ARBA00022989"/>
    </source>
</evidence>
<dbReference type="Pfam" id="PF02618">
    <property type="entry name" value="YceG"/>
    <property type="match status" value="1"/>
</dbReference>
<dbReference type="Gene3D" id="3.30.160.60">
    <property type="entry name" value="Classic Zinc Finger"/>
    <property type="match status" value="1"/>
</dbReference>
<evidence type="ECO:0000256" key="5">
    <source>
        <dbReference type="ARBA" id="ARBA00023239"/>
    </source>
</evidence>
<evidence type="ECO:0000256" key="1">
    <source>
        <dbReference type="ARBA" id="ARBA00022475"/>
    </source>
</evidence>
<accession>A0A1R3VMH0</accession>
<gene>
    <name evidence="7" type="primary">mltG</name>
    <name evidence="8" type="ORF">SAMN05216526_0233</name>
</gene>
<evidence type="ECO:0000256" key="2">
    <source>
        <dbReference type="ARBA" id="ARBA00022692"/>
    </source>
</evidence>
<evidence type="ECO:0000313" key="8">
    <source>
        <dbReference type="EMBL" id="SIT65780.1"/>
    </source>
</evidence>
<proteinExistence type="inferred from homology"/>
<organism evidence="8 9">
    <name type="scientific">Ectothiorhodosinus mongolicus</name>
    <dbReference type="NCBI Taxonomy" id="233100"/>
    <lineage>
        <taxon>Bacteria</taxon>
        <taxon>Pseudomonadati</taxon>
        <taxon>Pseudomonadota</taxon>
        <taxon>Gammaproteobacteria</taxon>
        <taxon>Chromatiales</taxon>
        <taxon>Ectothiorhodospiraceae</taxon>
        <taxon>Ectothiorhodosinus</taxon>
    </lineage>
</organism>
<keyword evidence="9" id="KW-1185">Reference proteome</keyword>
<dbReference type="OrthoDB" id="9814591at2"/>
<reference evidence="8 9" key="1">
    <citation type="submission" date="2017-01" db="EMBL/GenBank/DDBJ databases">
        <authorList>
            <person name="Mah S.A."/>
            <person name="Swanson W.J."/>
            <person name="Moy G.W."/>
            <person name="Vacquier V.D."/>
        </authorList>
    </citation>
    <scope>NUCLEOTIDE SEQUENCE [LARGE SCALE GENOMIC DNA]</scope>
    <source>
        <strain evidence="8 9">M9</strain>
    </source>
</reference>
<keyword evidence="5 7" id="KW-0456">Lyase</keyword>
<keyword evidence="4 7" id="KW-0472">Membrane</keyword>
<dbReference type="InterPro" id="IPR003770">
    <property type="entry name" value="MLTG-like"/>
</dbReference>
<keyword evidence="3 7" id="KW-1133">Transmembrane helix</keyword>
<dbReference type="GO" id="GO:0008932">
    <property type="term" value="F:lytic endotransglycosylase activity"/>
    <property type="evidence" value="ECO:0007669"/>
    <property type="project" value="UniProtKB-UniRule"/>
</dbReference>
<evidence type="ECO:0000256" key="6">
    <source>
        <dbReference type="ARBA" id="ARBA00023316"/>
    </source>
</evidence>
<dbReference type="STRING" id="233100.SAMN05216526_0233"/>
<dbReference type="GO" id="GO:0071555">
    <property type="term" value="P:cell wall organization"/>
    <property type="evidence" value="ECO:0007669"/>
    <property type="project" value="UniProtKB-KW"/>
</dbReference>
<evidence type="ECO:0000256" key="4">
    <source>
        <dbReference type="ARBA" id="ARBA00023136"/>
    </source>
</evidence>